<dbReference type="FunFam" id="3.40.50.1100:FF:000118">
    <property type="entry name" value="Related to CYS4-cystathionine beta-synthase"/>
    <property type="match status" value="1"/>
</dbReference>
<evidence type="ECO:0000313" key="10">
    <source>
        <dbReference type="Proteomes" id="UP000182983"/>
    </source>
</evidence>
<keyword evidence="10" id="KW-1185">Reference proteome</keyword>
<dbReference type="GO" id="GO:0006535">
    <property type="term" value="P:cysteine biosynthetic process from serine"/>
    <property type="evidence" value="ECO:0007669"/>
    <property type="project" value="InterPro"/>
</dbReference>
<dbReference type="Gene3D" id="3.40.50.1100">
    <property type="match status" value="2"/>
</dbReference>
<comment type="similarity">
    <text evidence="2">Belongs to the cysteine synthase/cystathionine beta-synthase family.</text>
</comment>
<dbReference type="OrthoDB" id="9805733at2"/>
<dbReference type="Proteomes" id="UP000182983">
    <property type="component" value="Unassembled WGS sequence"/>
</dbReference>
<dbReference type="CDD" id="cd01561">
    <property type="entry name" value="CBS_like"/>
    <property type="match status" value="1"/>
</dbReference>
<evidence type="ECO:0000256" key="5">
    <source>
        <dbReference type="ARBA" id="ARBA00078257"/>
    </source>
</evidence>
<sequence>MSREADPLKHIGDTPLIELTRLDAGPCRLFVKLENQNPSGSIKDRIALSMIEAAEADGRLAPGGQIVEATAGNTGLALALLAIRRGYRLTLVIPDKMSREKIAHLRAMGVEVVLTRSDVAKGHPDYYQDLAERIARDSGAFFADQFNNPANPAAHETTTGPEIWDQMDGKVDAVVAGVGSGGTLTGLSRFFARVSPSTDIVLADPKGSILAEYTRTGEVGTAGSWLVEGIGEDFVPPVSDLSRVRHAYTITDGESFAVARQVLRDEGLLIGSSSGTLLAAALRYCREQTTPKRVVSFVCDSGNKYLSKMYNDFWMADQGLLTRPRHGDLRDIISRRHDEGAVVTVAPEDSLLVAYQRMKLHDVSQVPVLAGDRCVGLLDESDVLIALGEWSAGFNLPVRVAMTGNIETVGIDTPPERLLPLFDRGWVAIVVDGERFLGLITRIDLLNHLRRKVAA</sequence>
<feature type="domain" description="CBS" evidence="8">
    <location>
        <begin position="333"/>
        <end position="398"/>
    </location>
</feature>
<name>A0A1H6JQ02_MAGFU</name>
<evidence type="ECO:0000313" key="9">
    <source>
        <dbReference type="EMBL" id="SEH61388.1"/>
    </source>
</evidence>
<proteinExistence type="inferred from homology"/>
<dbReference type="InterPro" id="IPR036052">
    <property type="entry name" value="TrpB-like_PALP_sf"/>
</dbReference>
<dbReference type="InterPro" id="IPR000644">
    <property type="entry name" value="CBS_dom"/>
</dbReference>
<comment type="cofactor">
    <cofactor evidence="1">
        <name>pyridoxal 5'-phosphate</name>
        <dbReference type="ChEBI" id="CHEBI:597326"/>
    </cofactor>
</comment>
<organism evidence="9 10">
    <name type="scientific">Magnetospirillum fulvum</name>
    <name type="common">Rhodospirillum fulvum</name>
    <dbReference type="NCBI Taxonomy" id="1082"/>
    <lineage>
        <taxon>Bacteria</taxon>
        <taxon>Pseudomonadati</taxon>
        <taxon>Pseudomonadota</taxon>
        <taxon>Alphaproteobacteria</taxon>
        <taxon>Rhodospirillales</taxon>
        <taxon>Rhodospirillaceae</taxon>
        <taxon>Magnetospirillum</taxon>
    </lineage>
</organism>
<evidence type="ECO:0000256" key="7">
    <source>
        <dbReference type="PROSITE-ProRule" id="PRU00703"/>
    </source>
</evidence>
<dbReference type="RefSeq" id="WP_074770283.1">
    <property type="nucleotide sequence ID" value="NZ_FNWO01000017.1"/>
</dbReference>
<dbReference type="PANTHER" id="PTHR10314">
    <property type="entry name" value="CYSTATHIONINE BETA-SYNTHASE"/>
    <property type="match status" value="1"/>
</dbReference>
<dbReference type="EMBL" id="FNWO01000017">
    <property type="protein sequence ID" value="SEH61388.1"/>
    <property type="molecule type" value="Genomic_DNA"/>
</dbReference>
<dbReference type="GO" id="GO:0016765">
    <property type="term" value="F:transferase activity, transferring alkyl or aryl (other than methyl) groups"/>
    <property type="evidence" value="ECO:0007669"/>
    <property type="project" value="UniProtKB-ARBA"/>
</dbReference>
<dbReference type="InterPro" id="IPR050214">
    <property type="entry name" value="Cys_Synth/Cystath_Beta-Synth"/>
</dbReference>
<dbReference type="AlphaFoldDB" id="A0A1H6JQ02"/>
<evidence type="ECO:0000259" key="8">
    <source>
        <dbReference type="PROSITE" id="PS51371"/>
    </source>
</evidence>
<dbReference type="Pfam" id="PF00291">
    <property type="entry name" value="PALP"/>
    <property type="match status" value="1"/>
</dbReference>
<dbReference type="SUPFAM" id="SSF53686">
    <property type="entry name" value="Tryptophan synthase beta subunit-like PLP-dependent enzymes"/>
    <property type="match status" value="1"/>
</dbReference>
<dbReference type="InterPro" id="IPR001216">
    <property type="entry name" value="P-phosphate_BS"/>
</dbReference>
<dbReference type="CDD" id="cd04608">
    <property type="entry name" value="CBS_pair_CBS"/>
    <property type="match status" value="1"/>
</dbReference>
<dbReference type="SMART" id="SM00116">
    <property type="entry name" value="CBS"/>
    <property type="match status" value="2"/>
</dbReference>
<evidence type="ECO:0000256" key="1">
    <source>
        <dbReference type="ARBA" id="ARBA00001933"/>
    </source>
</evidence>
<accession>A0A1H6JQ02</accession>
<reference evidence="10" key="1">
    <citation type="submission" date="2016-10" db="EMBL/GenBank/DDBJ databases">
        <authorList>
            <person name="Varghese N."/>
            <person name="Submissions S."/>
        </authorList>
    </citation>
    <scope>NUCLEOTIDE SEQUENCE [LARGE SCALE GENOMIC DNA]</scope>
    <source>
        <strain evidence="10">DSM 13234</strain>
    </source>
</reference>
<keyword evidence="3" id="KW-0663">Pyridoxal phosphate</keyword>
<evidence type="ECO:0000256" key="6">
    <source>
        <dbReference type="ARBA" id="ARBA00079153"/>
    </source>
</evidence>
<dbReference type="InterPro" id="IPR046342">
    <property type="entry name" value="CBS_dom_sf"/>
</dbReference>
<gene>
    <name evidence="9" type="ORF">SAMN04244559_03164</name>
</gene>
<evidence type="ECO:0000256" key="3">
    <source>
        <dbReference type="ARBA" id="ARBA00022898"/>
    </source>
</evidence>
<dbReference type="InterPro" id="IPR001926">
    <property type="entry name" value="TrpB-like_PALP"/>
</dbReference>
<dbReference type="SUPFAM" id="SSF54631">
    <property type="entry name" value="CBS-domain pair"/>
    <property type="match status" value="1"/>
</dbReference>
<evidence type="ECO:0000256" key="4">
    <source>
        <dbReference type="ARBA" id="ARBA00072081"/>
    </source>
</evidence>
<dbReference type="FunFam" id="3.40.50.1100:FF:000003">
    <property type="entry name" value="Cystathionine beta-synthase"/>
    <property type="match status" value="1"/>
</dbReference>
<protein>
    <recommendedName>
        <fullName evidence="4">Cysteine synthase B</fullName>
    </recommendedName>
    <alternativeName>
        <fullName evidence="5">O-acetylserine (thiol)-lyase B</fullName>
    </alternativeName>
    <alternativeName>
        <fullName evidence="6">O-acetylserine sulfhydrylase B</fullName>
    </alternativeName>
</protein>
<dbReference type="PROSITE" id="PS00901">
    <property type="entry name" value="CYS_SYNTHASE"/>
    <property type="match status" value="1"/>
</dbReference>
<evidence type="ECO:0000256" key="2">
    <source>
        <dbReference type="ARBA" id="ARBA00007103"/>
    </source>
</evidence>
<dbReference type="Pfam" id="PF00571">
    <property type="entry name" value="CBS"/>
    <property type="match status" value="2"/>
</dbReference>
<dbReference type="Gene3D" id="3.10.580.10">
    <property type="entry name" value="CBS-domain"/>
    <property type="match status" value="1"/>
</dbReference>
<dbReference type="InterPro" id="IPR046353">
    <property type="entry name" value="CBS_C"/>
</dbReference>
<keyword evidence="7" id="KW-0129">CBS domain</keyword>
<dbReference type="PROSITE" id="PS51371">
    <property type="entry name" value="CBS"/>
    <property type="match status" value="1"/>
</dbReference>